<dbReference type="AlphaFoldDB" id="A0A8R7U1S4"/>
<dbReference type="Proteomes" id="UP000015106">
    <property type="component" value="Chromosome 3"/>
</dbReference>
<dbReference type="PANTHER" id="PTHR46277">
    <property type="entry name" value="OS03G0850700 PROTEIN"/>
    <property type="match status" value="1"/>
</dbReference>
<reference evidence="3" key="3">
    <citation type="submission" date="2022-06" db="UniProtKB">
        <authorList>
            <consortium name="EnsemblPlants"/>
        </authorList>
    </citation>
    <scope>IDENTIFICATION</scope>
</reference>
<gene>
    <name evidence="3" type="primary">LOC125545818</name>
</gene>
<proteinExistence type="predicted"/>
<dbReference type="CDD" id="cd00170">
    <property type="entry name" value="SEC14"/>
    <property type="match status" value="1"/>
</dbReference>
<dbReference type="PANTHER" id="PTHR46277:SF28">
    <property type="entry name" value="OS01G0926800 PROTEIN"/>
    <property type="match status" value="1"/>
</dbReference>
<reference evidence="3" key="2">
    <citation type="submission" date="2018-03" db="EMBL/GenBank/DDBJ databases">
        <title>The Triticum urartu genome reveals the dynamic nature of wheat genome evolution.</title>
        <authorList>
            <person name="Ling H."/>
            <person name="Ma B."/>
            <person name="Shi X."/>
            <person name="Liu H."/>
            <person name="Dong L."/>
            <person name="Sun H."/>
            <person name="Cao Y."/>
            <person name="Gao Q."/>
            <person name="Zheng S."/>
            <person name="Li Y."/>
            <person name="Yu Y."/>
            <person name="Du H."/>
            <person name="Qi M."/>
            <person name="Li Y."/>
            <person name="Yu H."/>
            <person name="Cui Y."/>
            <person name="Wang N."/>
            <person name="Chen C."/>
            <person name="Wu H."/>
            <person name="Zhao Y."/>
            <person name="Zhang J."/>
            <person name="Li Y."/>
            <person name="Zhou W."/>
            <person name="Zhang B."/>
            <person name="Hu W."/>
            <person name="Eijk M."/>
            <person name="Tang J."/>
            <person name="Witsenboer H."/>
            <person name="Zhao S."/>
            <person name="Li Z."/>
            <person name="Zhang A."/>
            <person name="Wang D."/>
            <person name="Liang C."/>
        </authorList>
    </citation>
    <scope>NUCLEOTIDE SEQUENCE [LARGE SCALE GENOMIC DNA]</scope>
    <source>
        <strain evidence="3">cv. G1812</strain>
    </source>
</reference>
<feature type="compositionally biased region" description="Low complexity" evidence="1">
    <location>
        <begin position="151"/>
        <end position="160"/>
    </location>
</feature>
<dbReference type="InterPro" id="IPR001251">
    <property type="entry name" value="CRAL-TRIO_dom"/>
</dbReference>
<sequence length="297" mass="32215">MKNPCTAHLSLPISHRSPSDNIYSPPSLSPCSTIRVEIFLPSGYSSALQPCSLTLPVGCTPACLSLKREIDGEQRGRRRGRRGRGVAQGGRAEGHGGGPGPACQGGGQHDAAEVPARARPRRGQGLGDAAQVRGVEAGGRAGRRRRRDAGRSGADGAVAGQGPHGRRRPRRPPRPARLPRQALVRRPRHGGAQACVHAHAADDPKLSANAMKLDHIMHFRLFFAGLVVYLLDRISARIPRGQDKFMCIVDLKGWGYPNSDVRAYIAAIEIMQGYYPERLGKALMVHVPYIFMKAWKM</sequence>
<accession>A0A8R7U1S4</accession>
<feature type="region of interest" description="Disordered" evidence="1">
    <location>
        <begin position="1"/>
        <end position="21"/>
    </location>
</feature>
<reference evidence="4" key="1">
    <citation type="journal article" date="2013" name="Nature">
        <title>Draft genome of the wheat A-genome progenitor Triticum urartu.</title>
        <authorList>
            <person name="Ling H.Q."/>
            <person name="Zhao S."/>
            <person name="Liu D."/>
            <person name="Wang J."/>
            <person name="Sun H."/>
            <person name="Zhang C."/>
            <person name="Fan H."/>
            <person name="Li D."/>
            <person name="Dong L."/>
            <person name="Tao Y."/>
            <person name="Gao C."/>
            <person name="Wu H."/>
            <person name="Li Y."/>
            <person name="Cui Y."/>
            <person name="Guo X."/>
            <person name="Zheng S."/>
            <person name="Wang B."/>
            <person name="Yu K."/>
            <person name="Liang Q."/>
            <person name="Yang W."/>
            <person name="Lou X."/>
            <person name="Chen J."/>
            <person name="Feng M."/>
            <person name="Jian J."/>
            <person name="Zhang X."/>
            <person name="Luo G."/>
            <person name="Jiang Y."/>
            <person name="Liu J."/>
            <person name="Wang Z."/>
            <person name="Sha Y."/>
            <person name="Zhang B."/>
            <person name="Wu H."/>
            <person name="Tang D."/>
            <person name="Shen Q."/>
            <person name="Xue P."/>
            <person name="Zou S."/>
            <person name="Wang X."/>
            <person name="Liu X."/>
            <person name="Wang F."/>
            <person name="Yang Y."/>
            <person name="An X."/>
            <person name="Dong Z."/>
            <person name="Zhang K."/>
            <person name="Zhang X."/>
            <person name="Luo M.C."/>
            <person name="Dvorak J."/>
            <person name="Tong Y."/>
            <person name="Wang J."/>
            <person name="Yang H."/>
            <person name="Li Z."/>
            <person name="Wang D."/>
            <person name="Zhang A."/>
            <person name="Wang J."/>
        </authorList>
    </citation>
    <scope>NUCLEOTIDE SEQUENCE</scope>
    <source>
        <strain evidence="4">cv. G1812</strain>
    </source>
</reference>
<evidence type="ECO:0000313" key="4">
    <source>
        <dbReference type="Proteomes" id="UP000015106"/>
    </source>
</evidence>
<name>A0A8R7U1S4_TRIUA</name>
<feature type="compositionally biased region" description="Basic residues" evidence="1">
    <location>
        <begin position="164"/>
        <end position="174"/>
    </location>
</feature>
<dbReference type="PROSITE" id="PS50191">
    <property type="entry name" value="CRAL_TRIO"/>
    <property type="match status" value="1"/>
</dbReference>
<feature type="compositionally biased region" description="Gly residues" evidence="1">
    <location>
        <begin position="95"/>
        <end position="108"/>
    </location>
</feature>
<dbReference type="EnsemblPlants" id="TuG1812G0300004731.01.T02">
    <property type="protein sequence ID" value="TuG1812G0300004731.01.T02"/>
    <property type="gene ID" value="TuG1812G0300004731.01"/>
</dbReference>
<dbReference type="InterPro" id="IPR036865">
    <property type="entry name" value="CRAL-TRIO_dom_sf"/>
</dbReference>
<evidence type="ECO:0000259" key="2">
    <source>
        <dbReference type="PROSITE" id="PS50191"/>
    </source>
</evidence>
<feature type="region of interest" description="Disordered" evidence="1">
    <location>
        <begin position="73"/>
        <end position="183"/>
    </location>
</feature>
<evidence type="ECO:0000313" key="3">
    <source>
        <dbReference type="EnsemblPlants" id="TuG1812G0300004731.01.T02"/>
    </source>
</evidence>
<organism evidence="3 4">
    <name type="scientific">Triticum urartu</name>
    <name type="common">Red wild einkorn</name>
    <name type="synonym">Crithodium urartu</name>
    <dbReference type="NCBI Taxonomy" id="4572"/>
    <lineage>
        <taxon>Eukaryota</taxon>
        <taxon>Viridiplantae</taxon>
        <taxon>Streptophyta</taxon>
        <taxon>Embryophyta</taxon>
        <taxon>Tracheophyta</taxon>
        <taxon>Spermatophyta</taxon>
        <taxon>Magnoliopsida</taxon>
        <taxon>Liliopsida</taxon>
        <taxon>Poales</taxon>
        <taxon>Poaceae</taxon>
        <taxon>BOP clade</taxon>
        <taxon>Pooideae</taxon>
        <taxon>Triticodae</taxon>
        <taxon>Triticeae</taxon>
        <taxon>Triticinae</taxon>
        <taxon>Triticum</taxon>
    </lineage>
</organism>
<dbReference type="Pfam" id="PF00650">
    <property type="entry name" value="CRAL_TRIO"/>
    <property type="match status" value="1"/>
</dbReference>
<protein>
    <recommendedName>
        <fullName evidence="2">CRAL-TRIO domain-containing protein</fullName>
    </recommendedName>
</protein>
<feature type="domain" description="CRAL-TRIO" evidence="2">
    <location>
        <begin position="226"/>
        <end position="297"/>
    </location>
</feature>
<dbReference type="Gene3D" id="3.40.525.10">
    <property type="entry name" value="CRAL-TRIO lipid binding domain"/>
    <property type="match status" value="1"/>
</dbReference>
<dbReference type="Gramene" id="TuG1812G0300004731.01.T02">
    <property type="protein sequence ID" value="TuG1812G0300004731.01.T02"/>
    <property type="gene ID" value="TuG1812G0300004731.01"/>
</dbReference>
<keyword evidence="4" id="KW-1185">Reference proteome</keyword>
<dbReference type="SUPFAM" id="SSF52087">
    <property type="entry name" value="CRAL/TRIO domain"/>
    <property type="match status" value="1"/>
</dbReference>
<evidence type="ECO:0000256" key="1">
    <source>
        <dbReference type="SAM" id="MobiDB-lite"/>
    </source>
</evidence>